<reference evidence="2 3" key="1">
    <citation type="journal article" date="2020" name="Phytopathology">
        <title>A high-quality genome resource of Botrytis fragariae, a new and rapidly spreading fungal pathogen causing strawberry gray mold in the U.S.A.</title>
        <authorList>
            <person name="Wu Y."/>
            <person name="Saski C.A."/>
            <person name="Schnabel G."/>
            <person name="Xiao S."/>
            <person name="Hu M."/>
        </authorList>
    </citation>
    <scope>NUCLEOTIDE SEQUENCE [LARGE SCALE GENOMIC DNA]</scope>
    <source>
        <strain evidence="2 3">BVB16</strain>
    </source>
</reference>
<sequence length="1252" mass="140472">MIFDWIHRAVSPFIYTLPTPNPFQLQAEDKQKSKRKSLKYGVELEYVLAFHDLELNLTDREGHGPNHGIEKNVSLAIRRDPAWSPAVNVPFGRLANIIYNSWAIRKNNVKNEDEKKDVSNLRPYNLEPQEIVFNKLNNKVAWLQGNIKHSGLRKRKDKTEGSYDQWIISTDLTVVGQGSANLYKWIPRISGRTSKRWDSYGIEVVSRVLESNNHRDTAELEEIVKALKGTGDELYEGFVTNQCALHVHVEAPDLATLKELACILLIYEEEISRLHPRCRRPGHPVARGNLISNRLHTLLGADYVTYEETIHEIWDQRAETSLYRKQRTIQQIRDEVDQLRDEKELAGYMCFPLTYANRLVNFLSLRSSSRAHTIEFRQARGSLNVKDVTQWVDFCLSLVQLAEYYVSNPDDRIQEWPGENDDAIEEVDIFRLMDVMKLDERSVNFWRGKVAKYMGFREEDNRSDTEKLPGEKKKITPKPPGPPKPPGEPPKPPGGPPKLPGGSPSGGMPPPLPPPGGQTGVVTYPTLPGLSPVQKPTPLIVPPLFSPTRKIKKLPRRKPARPKKPRVVSEARARLMKRLEEEAGNNSYFDVTAGGGSGIPPAKSAMESLAAYFNMTTSDLATALPIYPRQPKPQKPPPSKPPPKIPPKVQPEPSSQPNQPSQKPKPRVTPSKPTQENVGAGGKVQYPKIPSDGTDIDNPDYVPDDDKPVSPKPWVDPGYDSDYDIIHGVGIYSDLPSDKPWHIDTGVYVPKQDTPTPFKTRPKIPKPKIETQVEQQEEVPPHDTDDDHEGVITGTSKPSKPKPPKPKPSKPKPIEVKNPPPGAVPKLPPKVGGLSWFSGLSTSNTRNVGPKVTTAPINRTTHHQVPATPVKPQVTGATTEVIYPSLPDIDRKLPGKRPAEETLNKKDHKKIKPTPKPVPVIGPVPSSSKRPPTGRPLPSERDPKRPKTSPPSTAYKPTGSLTVDGVLELLESLQFLEDESIRREAMEQLHNTDDANKAIIAKAVSIFSDSHQSWLPDHAKTHNAEDAAVEEAKRLQMIADERYAISIHQDEEYGLLDEHGKTFVGAELRVDHPKPTKIGLEELERINAGTIHERLRIKNFSRNEWEKLFTTAIVSGKFGTCGAAAVVLSLHNQYPNEPWTRGLTNESFLRDWVETIPKVGDQQRMNYYDEDQLNNALMRMTNGQLQLAVTHQGLENYFMYGPPESALLTLHGEPARYLYVHLTHMAFKEGPGGAPYQHFEGMKRKRGYKEHK</sequence>
<dbReference type="InterPro" id="IPR022025">
    <property type="entry name" value="Amidoligase_2"/>
</dbReference>
<gene>
    <name evidence="2" type="ORF">Bfra_009365</name>
</gene>
<name>A0A8H6EG09_9HELO</name>
<dbReference type="OrthoDB" id="412402at2759"/>
<feature type="compositionally biased region" description="Pro residues" evidence="1">
    <location>
        <begin position="477"/>
        <end position="499"/>
    </location>
</feature>
<dbReference type="AlphaFoldDB" id="A0A8H6EG09"/>
<dbReference type="Pfam" id="PF12224">
    <property type="entry name" value="Amidoligase_2"/>
    <property type="match status" value="1"/>
</dbReference>
<evidence type="ECO:0000256" key="1">
    <source>
        <dbReference type="SAM" id="MobiDB-lite"/>
    </source>
</evidence>
<dbReference type="PANTHER" id="PTHR36847:SF1">
    <property type="entry name" value="AMIDOLIGASE ENZYME"/>
    <property type="match status" value="1"/>
</dbReference>
<feature type="compositionally biased region" description="Pro residues" evidence="1">
    <location>
        <begin position="628"/>
        <end position="650"/>
    </location>
</feature>
<protein>
    <submittedName>
        <fullName evidence="2">Uncharacterized protein</fullName>
    </submittedName>
</protein>
<keyword evidence="3" id="KW-1185">Reference proteome</keyword>
<feature type="region of interest" description="Disordered" evidence="1">
    <location>
        <begin position="459"/>
        <end position="570"/>
    </location>
</feature>
<evidence type="ECO:0000313" key="2">
    <source>
        <dbReference type="EMBL" id="KAF5870811.1"/>
    </source>
</evidence>
<feature type="region of interest" description="Disordered" evidence="1">
    <location>
        <begin position="623"/>
        <end position="721"/>
    </location>
</feature>
<feature type="compositionally biased region" description="Pro residues" evidence="1">
    <location>
        <begin position="818"/>
        <end position="828"/>
    </location>
</feature>
<dbReference type="PANTHER" id="PTHR36847">
    <property type="entry name" value="AMIDOLIGASE ENZYME"/>
    <property type="match status" value="1"/>
</dbReference>
<comment type="caution">
    <text evidence="2">The sequence shown here is derived from an EMBL/GenBank/DDBJ whole genome shotgun (WGS) entry which is preliminary data.</text>
</comment>
<dbReference type="RefSeq" id="XP_037189758.1">
    <property type="nucleotide sequence ID" value="XM_037339708.1"/>
</dbReference>
<accession>A0A8H6EG09</accession>
<feature type="compositionally biased region" description="Pro residues" evidence="1">
    <location>
        <begin position="507"/>
        <end position="516"/>
    </location>
</feature>
<feature type="compositionally biased region" description="Basic residues" evidence="1">
    <location>
        <begin position="549"/>
        <end position="566"/>
    </location>
</feature>
<feature type="compositionally biased region" description="Polar residues" evidence="1">
    <location>
        <begin position="838"/>
        <end position="847"/>
    </location>
</feature>
<dbReference type="Proteomes" id="UP000531561">
    <property type="component" value="Unassembled WGS sequence"/>
</dbReference>
<dbReference type="GeneID" id="59263400"/>
<proteinExistence type="predicted"/>
<feature type="compositionally biased region" description="Low complexity" evidence="1">
    <location>
        <begin position="651"/>
        <end position="662"/>
    </location>
</feature>
<organism evidence="2 3">
    <name type="scientific">Botrytis fragariae</name>
    <dbReference type="NCBI Taxonomy" id="1964551"/>
    <lineage>
        <taxon>Eukaryota</taxon>
        <taxon>Fungi</taxon>
        <taxon>Dikarya</taxon>
        <taxon>Ascomycota</taxon>
        <taxon>Pezizomycotina</taxon>
        <taxon>Leotiomycetes</taxon>
        <taxon>Helotiales</taxon>
        <taxon>Sclerotiniaceae</taxon>
        <taxon>Botrytis</taxon>
    </lineage>
</organism>
<feature type="region of interest" description="Disordered" evidence="1">
    <location>
        <begin position="733"/>
        <end position="960"/>
    </location>
</feature>
<dbReference type="EMBL" id="JABFCT010000013">
    <property type="protein sequence ID" value="KAF5870811.1"/>
    <property type="molecule type" value="Genomic_DNA"/>
</dbReference>
<evidence type="ECO:0000313" key="3">
    <source>
        <dbReference type="Proteomes" id="UP000531561"/>
    </source>
</evidence>
<feature type="compositionally biased region" description="Basic and acidic residues" evidence="1">
    <location>
        <begin position="459"/>
        <end position="474"/>
    </location>
</feature>
<feature type="compositionally biased region" description="Basic residues" evidence="1">
    <location>
        <begin position="799"/>
        <end position="810"/>
    </location>
</feature>
<feature type="compositionally biased region" description="Basic and acidic residues" evidence="1">
    <location>
        <begin position="888"/>
        <end position="905"/>
    </location>
</feature>